<dbReference type="InParanoid" id="A0A0D0CD79"/>
<organism evidence="2 3">
    <name type="scientific">Paxillus rubicundulus Ve08.2h10</name>
    <dbReference type="NCBI Taxonomy" id="930991"/>
    <lineage>
        <taxon>Eukaryota</taxon>
        <taxon>Fungi</taxon>
        <taxon>Dikarya</taxon>
        <taxon>Basidiomycota</taxon>
        <taxon>Agaricomycotina</taxon>
        <taxon>Agaricomycetes</taxon>
        <taxon>Agaricomycetidae</taxon>
        <taxon>Boletales</taxon>
        <taxon>Paxilineae</taxon>
        <taxon>Paxillaceae</taxon>
        <taxon>Paxillus</taxon>
    </lineage>
</organism>
<evidence type="ECO:0000313" key="2">
    <source>
        <dbReference type="EMBL" id="KIK73463.1"/>
    </source>
</evidence>
<keyword evidence="3" id="KW-1185">Reference proteome</keyword>
<gene>
    <name evidence="2" type="ORF">PAXRUDRAFT_20821</name>
</gene>
<proteinExistence type="predicted"/>
<dbReference type="HOGENOM" id="CLU_3069377_0_0_1"/>
<dbReference type="AlphaFoldDB" id="A0A0D0CD79"/>
<feature type="compositionally biased region" description="Polar residues" evidence="1">
    <location>
        <begin position="26"/>
        <end position="35"/>
    </location>
</feature>
<evidence type="ECO:0000313" key="3">
    <source>
        <dbReference type="Proteomes" id="UP000054538"/>
    </source>
</evidence>
<evidence type="ECO:0000256" key="1">
    <source>
        <dbReference type="SAM" id="MobiDB-lite"/>
    </source>
</evidence>
<feature type="region of interest" description="Disordered" evidence="1">
    <location>
        <begin position="8"/>
        <end position="35"/>
    </location>
</feature>
<protein>
    <submittedName>
        <fullName evidence="2">Uncharacterized protein</fullName>
    </submittedName>
</protein>
<reference evidence="2 3" key="1">
    <citation type="submission" date="2014-04" db="EMBL/GenBank/DDBJ databases">
        <authorList>
            <consortium name="DOE Joint Genome Institute"/>
            <person name="Kuo A."/>
            <person name="Kohler A."/>
            <person name="Jargeat P."/>
            <person name="Nagy L.G."/>
            <person name="Floudas D."/>
            <person name="Copeland A."/>
            <person name="Barry K.W."/>
            <person name="Cichocki N."/>
            <person name="Veneault-Fourrey C."/>
            <person name="LaButti K."/>
            <person name="Lindquist E.A."/>
            <person name="Lipzen A."/>
            <person name="Lundell T."/>
            <person name="Morin E."/>
            <person name="Murat C."/>
            <person name="Sun H."/>
            <person name="Tunlid A."/>
            <person name="Henrissat B."/>
            <person name="Grigoriev I.V."/>
            <person name="Hibbett D.S."/>
            <person name="Martin F."/>
            <person name="Nordberg H.P."/>
            <person name="Cantor M.N."/>
            <person name="Hua S.X."/>
        </authorList>
    </citation>
    <scope>NUCLEOTIDE SEQUENCE [LARGE SCALE GENOMIC DNA]</scope>
    <source>
        <strain evidence="2 3">Ve08.2h10</strain>
    </source>
</reference>
<dbReference type="Proteomes" id="UP000054538">
    <property type="component" value="Unassembled WGS sequence"/>
</dbReference>
<reference evidence="3" key="2">
    <citation type="submission" date="2015-01" db="EMBL/GenBank/DDBJ databases">
        <title>Evolutionary Origins and Diversification of the Mycorrhizal Mutualists.</title>
        <authorList>
            <consortium name="DOE Joint Genome Institute"/>
            <consortium name="Mycorrhizal Genomics Consortium"/>
            <person name="Kohler A."/>
            <person name="Kuo A."/>
            <person name="Nagy L.G."/>
            <person name="Floudas D."/>
            <person name="Copeland A."/>
            <person name="Barry K.W."/>
            <person name="Cichocki N."/>
            <person name="Veneault-Fourrey C."/>
            <person name="LaButti K."/>
            <person name="Lindquist E.A."/>
            <person name="Lipzen A."/>
            <person name="Lundell T."/>
            <person name="Morin E."/>
            <person name="Murat C."/>
            <person name="Riley R."/>
            <person name="Ohm R."/>
            <person name="Sun H."/>
            <person name="Tunlid A."/>
            <person name="Henrissat B."/>
            <person name="Grigoriev I.V."/>
            <person name="Hibbett D.S."/>
            <person name="Martin F."/>
        </authorList>
    </citation>
    <scope>NUCLEOTIDE SEQUENCE [LARGE SCALE GENOMIC DNA]</scope>
    <source>
        <strain evidence="3">Ve08.2h10</strain>
    </source>
</reference>
<sequence length="53" mass="6167">MLTLQIFNSTHTPTHHELPYWDPTEAHTSTPHTLNTTRLPTHCELPYWVTARA</sequence>
<name>A0A0D0CD79_9AGAM</name>
<accession>A0A0D0CD79</accession>
<dbReference type="EMBL" id="KN829721">
    <property type="protein sequence ID" value="KIK73463.1"/>
    <property type="molecule type" value="Genomic_DNA"/>
</dbReference>